<evidence type="ECO:0000256" key="4">
    <source>
        <dbReference type="ARBA" id="ARBA00023136"/>
    </source>
</evidence>
<organism evidence="6 7">
    <name type="scientific">Fermentimicrarchaeum limneticum</name>
    <dbReference type="NCBI Taxonomy" id="2795018"/>
    <lineage>
        <taxon>Archaea</taxon>
        <taxon>Candidatus Micrarchaeota</taxon>
        <taxon>Candidatus Fermentimicrarchaeales</taxon>
        <taxon>Candidatus Fermentimicrarchaeaceae</taxon>
        <taxon>Candidatus Fermentimicrarchaeum</taxon>
    </lineage>
</organism>
<feature type="transmembrane region" description="Helical" evidence="5">
    <location>
        <begin position="6"/>
        <end position="26"/>
    </location>
</feature>
<proteinExistence type="predicted"/>
<dbReference type="SMART" id="SM01415">
    <property type="entry name" value="DUF106"/>
    <property type="match status" value="1"/>
</dbReference>
<keyword evidence="3 5" id="KW-1133">Transmembrane helix</keyword>
<gene>
    <name evidence="6" type="ORF">Sv326_0842</name>
</gene>
<accession>A0A7D6BAE7</accession>
<evidence type="ECO:0000313" key="7">
    <source>
        <dbReference type="Proteomes" id="UP000510821"/>
    </source>
</evidence>
<reference evidence="7" key="1">
    <citation type="submission" date="2020-07" db="EMBL/GenBank/DDBJ databases">
        <title>Metabolic diversity and evolutionary history of the archaeal phylum ###Micrarchaeota### uncovered from a freshwater lake metagenome.</title>
        <authorList>
            <person name="Kadnikov V.V."/>
            <person name="Savvichev A.S."/>
            <person name="Mardanov A.V."/>
            <person name="Beletsky A.V."/>
            <person name="Chupakov A.V."/>
            <person name="Kokryatskaya N.M."/>
            <person name="Pimenov N.V."/>
            <person name="Ravin N.V."/>
        </authorList>
    </citation>
    <scope>NUCLEOTIDE SEQUENCE [LARGE SCALE GENOMIC DNA]</scope>
</reference>
<keyword evidence="2 5" id="KW-0812">Transmembrane</keyword>
<dbReference type="InterPro" id="IPR002809">
    <property type="entry name" value="EMC3/TMCO1"/>
</dbReference>
<evidence type="ECO:0000313" key="6">
    <source>
        <dbReference type="EMBL" id="QLJ53017.1"/>
    </source>
</evidence>
<evidence type="ECO:0000256" key="3">
    <source>
        <dbReference type="ARBA" id="ARBA00022989"/>
    </source>
</evidence>
<dbReference type="EMBL" id="CP058998">
    <property type="protein sequence ID" value="QLJ53017.1"/>
    <property type="molecule type" value="Genomic_DNA"/>
</dbReference>
<evidence type="ECO:0008006" key="8">
    <source>
        <dbReference type="Google" id="ProtNLM"/>
    </source>
</evidence>
<sequence length="159" mass="18398">MEDPTVAFFVITVTALLYSAMSLHISKTIGNRRRVKEIQDEMNRISAKLRKLDHNSESGKKEAEAEQGKIPELMSESMMLQFKPLIIMIPIFLLLSYVVKNVFPNFTIKLVFALPIFIQNLDRFPNWRDEFGPLGWFVLCLLLSGIMMQFIIDKTTKKK</sequence>
<comment type="subcellular location">
    <subcellularLocation>
        <location evidence="1">Membrane</location>
        <topology evidence="1">Multi-pass membrane protein</topology>
    </subcellularLocation>
</comment>
<feature type="transmembrane region" description="Helical" evidence="5">
    <location>
        <begin position="134"/>
        <end position="152"/>
    </location>
</feature>
<dbReference type="AlphaFoldDB" id="A0A7D6BAE7"/>
<dbReference type="Pfam" id="PF01956">
    <property type="entry name" value="EMC3_TMCO1"/>
    <property type="match status" value="1"/>
</dbReference>
<dbReference type="GO" id="GO:0016020">
    <property type="term" value="C:membrane"/>
    <property type="evidence" value="ECO:0007669"/>
    <property type="project" value="UniProtKB-SubCell"/>
</dbReference>
<dbReference type="KEGG" id="flt:Sv326_0842"/>
<evidence type="ECO:0000256" key="2">
    <source>
        <dbReference type="ARBA" id="ARBA00022692"/>
    </source>
</evidence>
<protein>
    <recommendedName>
        <fullName evidence="8">DUF106 domain-containing protein</fullName>
    </recommendedName>
</protein>
<keyword evidence="4 5" id="KW-0472">Membrane</keyword>
<dbReference type="Proteomes" id="UP000510821">
    <property type="component" value="Chromosome"/>
</dbReference>
<evidence type="ECO:0000256" key="1">
    <source>
        <dbReference type="ARBA" id="ARBA00004141"/>
    </source>
</evidence>
<feature type="transmembrane region" description="Helical" evidence="5">
    <location>
        <begin position="82"/>
        <end position="99"/>
    </location>
</feature>
<evidence type="ECO:0000256" key="5">
    <source>
        <dbReference type="SAM" id="Phobius"/>
    </source>
</evidence>
<name>A0A7D6BAE7_FERL1</name>